<reference evidence="2" key="1">
    <citation type="submission" date="2017-03" db="EMBL/GenBank/DDBJ databases">
        <title>Phytopthora megakarya and P. palmivora, two closely related causual agents of cacao black pod achieved similar genome size and gene model numbers by different mechanisms.</title>
        <authorList>
            <person name="Ali S."/>
            <person name="Shao J."/>
            <person name="Larry D.J."/>
            <person name="Kronmiller B."/>
            <person name="Shen D."/>
            <person name="Strem M.D."/>
            <person name="Melnick R.L."/>
            <person name="Guiltinan M.J."/>
            <person name="Tyler B.M."/>
            <person name="Meinhardt L.W."/>
            <person name="Bailey B.A."/>
        </authorList>
    </citation>
    <scope>NUCLEOTIDE SEQUENCE [LARGE SCALE GENOMIC DNA]</scope>
    <source>
        <strain evidence="2">zdho120</strain>
    </source>
</reference>
<gene>
    <name evidence="1" type="ORF">PHMEG_00035093</name>
</gene>
<dbReference type="EMBL" id="NBNE01013529">
    <property type="protein sequence ID" value="OWY95020.1"/>
    <property type="molecule type" value="Genomic_DNA"/>
</dbReference>
<dbReference type="AlphaFoldDB" id="A0A225UPY5"/>
<evidence type="ECO:0000313" key="2">
    <source>
        <dbReference type="Proteomes" id="UP000198211"/>
    </source>
</evidence>
<evidence type="ECO:0000313" key="1">
    <source>
        <dbReference type="EMBL" id="OWY95020.1"/>
    </source>
</evidence>
<organism evidence="1 2">
    <name type="scientific">Phytophthora megakarya</name>
    <dbReference type="NCBI Taxonomy" id="4795"/>
    <lineage>
        <taxon>Eukaryota</taxon>
        <taxon>Sar</taxon>
        <taxon>Stramenopiles</taxon>
        <taxon>Oomycota</taxon>
        <taxon>Peronosporomycetes</taxon>
        <taxon>Peronosporales</taxon>
        <taxon>Peronosporaceae</taxon>
        <taxon>Phytophthora</taxon>
    </lineage>
</organism>
<proteinExistence type="predicted"/>
<keyword evidence="2" id="KW-1185">Reference proteome</keyword>
<accession>A0A225UPY5</accession>
<comment type="caution">
    <text evidence="1">The sequence shown here is derived from an EMBL/GenBank/DDBJ whole genome shotgun (WGS) entry which is preliminary data.</text>
</comment>
<dbReference type="Proteomes" id="UP000198211">
    <property type="component" value="Unassembled WGS sequence"/>
</dbReference>
<protein>
    <submittedName>
        <fullName evidence="1">Uncharacterized protein</fullName>
    </submittedName>
</protein>
<dbReference type="OrthoDB" id="126847at2759"/>
<name>A0A225UPY5_9STRA</name>
<sequence length="140" mass="15735">MPCGGHPGQTIANDNLVAWLFDPEVDSSTYLVKEVGGVCNNQVFRRKACFDEGADFCGVSEAFVKRNNLDNYVVDRGNFQVTFGNGQSESIPNRTIFLSIFVDEMTGFDYEFNIVMGVAWKRKMTPIIDWGTYSVYSTDE</sequence>